<dbReference type="Gramene" id="rna-gnl|WGS:JABURB|Cocit.L5893.1">
    <property type="protein sequence ID" value="cds-KAF7850061.1"/>
    <property type="gene ID" value="gene-BT93_L5893"/>
</dbReference>
<proteinExistence type="predicted"/>
<dbReference type="Gene3D" id="1.10.238.10">
    <property type="entry name" value="EF-hand"/>
    <property type="match status" value="1"/>
</dbReference>
<keyword evidence="4" id="KW-1185">Reference proteome</keyword>
<dbReference type="OrthoDB" id="8785703at2759"/>
<keyword evidence="1" id="KW-0106">Calcium</keyword>
<evidence type="ECO:0000256" key="1">
    <source>
        <dbReference type="ARBA" id="ARBA00022837"/>
    </source>
</evidence>
<dbReference type="SUPFAM" id="SSF47473">
    <property type="entry name" value="EF-hand"/>
    <property type="match status" value="1"/>
</dbReference>
<dbReference type="SMART" id="SM00054">
    <property type="entry name" value="EFh"/>
    <property type="match status" value="2"/>
</dbReference>
<dbReference type="GO" id="GO:0005509">
    <property type="term" value="F:calcium ion binding"/>
    <property type="evidence" value="ECO:0007669"/>
    <property type="project" value="InterPro"/>
</dbReference>
<feature type="domain" description="EF-hand" evidence="2">
    <location>
        <begin position="44"/>
        <end position="79"/>
    </location>
</feature>
<dbReference type="AlphaFoldDB" id="A0A8T0CR25"/>
<dbReference type="InterPro" id="IPR002048">
    <property type="entry name" value="EF_hand_dom"/>
</dbReference>
<feature type="domain" description="EF-hand" evidence="2">
    <location>
        <begin position="84"/>
        <end position="113"/>
    </location>
</feature>
<gene>
    <name evidence="3" type="ORF">BT93_L5893</name>
</gene>
<dbReference type="InterPro" id="IPR018247">
    <property type="entry name" value="EF_Hand_1_Ca_BS"/>
</dbReference>
<dbReference type="PANTHER" id="PTHR23064">
    <property type="entry name" value="TROPONIN"/>
    <property type="match status" value="1"/>
</dbReference>
<accession>A0A8T0CR25</accession>
<dbReference type="PROSITE" id="PS00018">
    <property type="entry name" value="EF_HAND_1"/>
    <property type="match status" value="2"/>
</dbReference>
<dbReference type="EMBL" id="MU089652">
    <property type="protein sequence ID" value="KAF7850061.1"/>
    <property type="molecule type" value="Genomic_DNA"/>
</dbReference>
<sequence length="219" mass="23680">MENVSDANATMAARVVSPRSAKVREAASDAREAASDCLQNLTEEQKEAAKTFFENMDEDGDGSISVDEFTAFLSHAGFQNVNPDELFKDLDKDKNGTLNFEELVTFFYNLSRNENKQLLTGRPSSEVPGPKAKINAGIAGGAKAQEKISHGTAGGAKAQAKISSGMTGETAQAEIIPGMTRESAQGWRGKIPFLKGLFNKLQEMFGLKEWVKENVSTIV</sequence>
<dbReference type="InterPro" id="IPR011992">
    <property type="entry name" value="EF-hand-dom_pair"/>
</dbReference>
<dbReference type="InterPro" id="IPR052591">
    <property type="entry name" value="CML21-like"/>
</dbReference>
<dbReference type="Proteomes" id="UP000806378">
    <property type="component" value="Unassembled WGS sequence"/>
</dbReference>
<evidence type="ECO:0000259" key="2">
    <source>
        <dbReference type="PROSITE" id="PS50222"/>
    </source>
</evidence>
<evidence type="ECO:0000313" key="3">
    <source>
        <dbReference type="EMBL" id="KAF7850061.1"/>
    </source>
</evidence>
<reference evidence="3" key="1">
    <citation type="submission" date="2020-05" db="EMBL/GenBank/DDBJ databases">
        <title>WGS assembly of Corymbia citriodora subspecies variegata.</title>
        <authorList>
            <person name="Barry K."/>
            <person name="Hundley H."/>
            <person name="Shu S."/>
            <person name="Jenkins J."/>
            <person name="Grimwood J."/>
            <person name="Baten A."/>
        </authorList>
    </citation>
    <scope>NUCLEOTIDE SEQUENCE</scope>
    <source>
        <strain evidence="3">CV2-018</strain>
    </source>
</reference>
<evidence type="ECO:0000313" key="4">
    <source>
        <dbReference type="Proteomes" id="UP000806378"/>
    </source>
</evidence>
<organism evidence="3 4">
    <name type="scientific">Corymbia citriodora subsp. variegata</name>
    <dbReference type="NCBI Taxonomy" id="360336"/>
    <lineage>
        <taxon>Eukaryota</taxon>
        <taxon>Viridiplantae</taxon>
        <taxon>Streptophyta</taxon>
        <taxon>Embryophyta</taxon>
        <taxon>Tracheophyta</taxon>
        <taxon>Spermatophyta</taxon>
        <taxon>Magnoliopsida</taxon>
        <taxon>eudicotyledons</taxon>
        <taxon>Gunneridae</taxon>
        <taxon>Pentapetalae</taxon>
        <taxon>rosids</taxon>
        <taxon>malvids</taxon>
        <taxon>Myrtales</taxon>
        <taxon>Myrtaceae</taxon>
        <taxon>Myrtoideae</taxon>
        <taxon>Eucalypteae</taxon>
        <taxon>Corymbia</taxon>
    </lineage>
</organism>
<dbReference type="PROSITE" id="PS50222">
    <property type="entry name" value="EF_HAND_2"/>
    <property type="match status" value="2"/>
</dbReference>
<dbReference type="Pfam" id="PF13499">
    <property type="entry name" value="EF-hand_7"/>
    <property type="match status" value="1"/>
</dbReference>
<comment type="caution">
    <text evidence="3">The sequence shown here is derived from an EMBL/GenBank/DDBJ whole genome shotgun (WGS) entry which is preliminary data.</text>
</comment>
<name>A0A8T0CR25_CORYI</name>
<dbReference type="CDD" id="cd00051">
    <property type="entry name" value="EFh"/>
    <property type="match status" value="1"/>
</dbReference>
<protein>
    <recommendedName>
        <fullName evidence="2">EF-hand domain-containing protein</fullName>
    </recommendedName>
</protein>